<feature type="chain" id="PRO_5003124010" description="Sulfotransferase" evidence="2">
    <location>
        <begin position="24"/>
        <end position="577"/>
    </location>
</feature>
<evidence type="ECO:0000313" key="3">
    <source>
        <dbReference type="EMBL" id="EFJ47532.1"/>
    </source>
</evidence>
<reference evidence="3 4" key="1">
    <citation type="journal article" date="2010" name="Science">
        <title>Genomic analysis of organismal complexity in the multicellular green alga Volvox carteri.</title>
        <authorList>
            <person name="Prochnik S.E."/>
            <person name="Umen J."/>
            <person name="Nedelcu A.M."/>
            <person name="Hallmann A."/>
            <person name="Miller S.M."/>
            <person name="Nishii I."/>
            <person name="Ferris P."/>
            <person name="Kuo A."/>
            <person name="Mitros T."/>
            <person name="Fritz-Laylin L.K."/>
            <person name="Hellsten U."/>
            <person name="Chapman J."/>
            <person name="Simakov O."/>
            <person name="Rensing S.A."/>
            <person name="Terry A."/>
            <person name="Pangilinan J."/>
            <person name="Kapitonov V."/>
            <person name="Jurka J."/>
            <person name="Salamov A."/>
            <person name="Shapiro H."/>
            <person name="Schmutz J."/>
            <person name="Grimwood J."/>
            <person name="Lindquist E."/>
            <person name="Lucas S."/>
            <person name="Grigoriev I.V."/>
            <person name="Schmitt R."/>
            <person name="Kirk D."/>
            <person name="Rokhsar D.S."/>
        </authorList>
    </citation>
    <scope>NUCLEOTIDE SEQUENCE [LARGE SCALE GENOMIC DNA]</scope>
    <source>
        <strain evidence="4">f. Nagariensis / Eve</strain>
    </source>
</reference>
<evidence type="ECO:0000256" key="1">
    <source>
        <dbReference type="SAM" id="MobiDB-lite"/>
    </source>
</evidence>
<dbReference type="Proteomes" id="UP000001058">
    <property type="component" value="Unassembled WGS sequence"/>
</dbReference>
<sequence>MRYIKQNALLTLHLTISLGVVTSVDVNGLFSSWLCPPAFAGSGDSSSSVCLDPELQQSLDTFLFIQTQRELDRLLNAKPEDFGTGLLAGILTTASGLLDAEGEGAFTKGLTALEELLALLPEEPHIWPLARRVTIASLALRYGKQGPFGSRTEAAKVHSVLLRLYDHFKQSARRKGVVEFTHVSKSGGTSFCQLAKTNGCNTEDFGYHNCLIEEFDDKPRYFDPDVHRQLSVTKTRTVKKTHCNEPFKNIRYRAMEVSCTDRRTRLLELGYTLYANEYTALGGTEDPALAHPCRNMVTVLEIRHPYSRVISHIKHGWFTYGWKCKADREKVYFRGGHNASQWNALMPAATNNYLIRSLLGEAVFNLPLGAITREHLDLARNFLAEQYDVVLVLEDKPLFAHTLKYGLGWAISERHANSRPDNEESNGGLPADLDSLLGHNSLDVELYQFGVVVARLDGIMYGAAAAMEAGGGDRALLMSRSRTVSGGDGGNNAPLATAAPKSRQKRYSSSSSRGVQISFRGMVMNIGGSGVRGGRTDVPASVEGAAASRDRLGRLGVVAMSRVTPDDNMGRTADVDL</sequence>
<dbReference type="GeneID" id="9615516"/>
<dbReference type="KEGG" id="vcn:VOLCADRAFT_105092"/>
<dbReference type="OrthoDB" id="529546at2759"/>
<proteinExistence type="predicted"/>
<keyword evidence="4" id="KW-1185">Reference proteome</keyword>
<keyword evidence="2" id="KW-0732">Signal</keyword>
<dbReference type="EMBL" id="GL378344">
    <property type="protein sequence ID" value="EFJ47532.1"/>
    <property type="molecule type" value="Genomic_DNA"/>
</dbReference>
<feature type="signal peptide" evidence="2">
    <location>
        <begin position="1"/>
        <end position="23"/>
    </location>
</feature>
<protein>
    <recommendedName>
        <fullName evidence="5">Sulfotransferase</fullName>
    </recommendedName>
</protein>
<dbReference type="Gene3D" id="3.40.50.300">
    <property type="entry name" value="P-loop containing nucleotide triphosphate hydrolases"/>
    <property type="match status" value="1"/>
</dbReference>
<organism evidence="4">
    <name type="scientific">Volvox carteri f. nagariensis</name>
    <dbReference type="NCBI Taxonomy" id="3068"/>
    <lineage>
        <taxon>Eukaryota</taxon>
        <taxon>Viridiplantae</taxon>
        <taxon>Chlorophyta</taxon>
        <taxon>core chlorophytes</taxon>
        <taxon>Chlorophyceae</taxon>
        <taxon>CS clade</taxon>
        <taxon>Chlamydomonadales</taxon>
        <taxon>Volvocaceae</taxon>
        <taxon>Volvox</taxon>
    </lineage>
</organism>
<dbReference type="eggNOG" id="ENOG502SW47">
    <property type="taxonomic scope" value="Eukaryota"/>
</dbReference>
<accession>D8TYD2</accession>
<dbReference type="InterPro" id="IPR027417">
    <property type="entry name" value="P-loop_NTPase"/>
</dbReference>
<feature type="region of interest" description="Disordered" evidence="1">
    <location>
        <begin position="481"/>
        <end position="513"/>
    </location>
</feature>
<dbReference type="AlphaFoldDB" id="D8TYD2"/>
<evidence type="ECO:0000256" key="2">
    <source>
        <dbReference type="SAM" id="SignalP"/>
    </source>
</evidence>
<evidence type="ECO:0000313" key="4">
    <source>
        <dbReference type="Proteomes" id="UP000001058"/>
    </source>
</evidence>
<dbReference type="InParanoid" id="D8TYD2"/>
<evidence type="ECO:0008006" key="5">
    <source>
        <dbReference type="Google" id="ProtNLM"/>
    </source>
</evidence>
<dbReference type="RefSeq" id="XP_002951356.1">
    <property type="nucleotide sequence ID" value="XM_002951310.1"/>
</dbReference>
<name>D8TYD2_VOLCA</name>
<gene>
    <name evidence="3" type="ORF">VOLCADRAFT_105092</name>
</gene>